<dbReference type="EMBL" id="BAAAYU010000005">
    <property type="protein sequence ID" value="GAA3635060.1"/>
    <property type="molecule type" value="Genomic_DNA"/>
</dbReference>
<comment type="similarity">
    <text evidence="1">Belongs to the metallo-beta-lactamase superfamily.</text>
</comment>
<dbReference type="Proteomes" id="UP001501697">
    <property type="component" value="Unassembled WGS sequence"/>
</dbReference>
<evidence type="ECO:0000256" key="3">
    <source>
        <dbReference type="ARBA" id="ARBA00022801"/>
    </source>
</evidence>
<evidence type="ECO:0000256" key="2">
    <source>
        <dbReference type="ARBA" id="ARBA00022723"/>
    </source>
</evidence>
<dbReference type="InterPro" id="IPR051013">
    <property type="entry name" value="MBL_superfamily_lactonases"/>
</dbReference>
<dbReference type="SUPFAM" id="SSF56281">
    <property type="entry name" value="Metallo-hydrolase/oxidoreductase"/>
    <property type="match status" value="1"/>
</dbReference>
<feature type="domain" description="Metallo-beta-lactamase" evidence="5">
    <location>
        <begin position="48"/>
        <end position="260"/>
    </location>
</feature>
<proteinExistence type="inferred from homology"/>
<name>A0ABP7AKV3_9MICO</name>
<protein>
    <submittedName>
        <fullName evidence="6">MBL fold metallo-hydrolase</fullName>
    </submittedName>
</protein>
<dbReference type="RefSeq" id="WP_344737670.1">
    <property type="nucleotide sequence ID" value="NZ_BAAAYU010000005.1"/>
</dbReference>
<dbReference type="Pfam" id="PF00753">
    <property type="entry name" value="Lactamase_B"/>
    <property type="match status" value="1"/>
</dbReference>
<evidence type="ECO:0000313" key="6">
    <source>
        <dbReference type="EMBL" id="GAA3635060.1"/>
    </source>
</evidence>
<reference evidence="7" key="1">
    <citation type="journal article" date="2019" name="Int. J. Syst. Evol. Microbiol.">
        <title>The Global Catalogue of Microorganisms (GCM) 10K type strain sequencing project: providing services to taxonomists for standard genome sequencing and annotation.</title>
        <authorList>
            <consortium name="The Broad Institute Genomics Platform"/>
            <consortium name="The Broad Institute Genome Sequencing Center for Infectious Disease"/>
            <person name="Wu L."/>
            <person name="Ma J."/>
        </authorList>
    </citation>
    <scope>NUCLEOTIDE SEQUENCE [LARGE SCALE GENOMIC DNA]</scope>
    <source>
        <strain evidence="7">JCM 16544</strain>
    </source>
</reference>
<sequence length="281" mass="29699">MSATFTVGQYEVTELVDGTGHLPLSAYPGADFAAYPELVDPSGFVEIRIGAYLVRGEGVTMLIDAGGGPRRLPFPAELAGNASHPPRFILDSGHLLDAMADVGVSPADIDAILLTHLHLDHVGWLMSGGSPTFPRADVYFGDADWETLVSGADPSDPARDILVTAENAGILHPYGGPDVEIAPGVRAIPSPGHTPGSHVIEIRSGGEELLFTGDLIEHPGQLENESIDFMTDMDRVTARSARAALWGRAKGRPVTIVTAHVPGPVFRRVDADGSWADATQD</sequence>
<dbReference type="InterPro" id="IPR036866">
    <property type="entry name" value="RibonucZ/Hydroxyglut_hydro"/>
</dbReference>
<evidence type="ECO:0000313" key="7">
    <source>
        <dbReference type="Proteomes" id="UP001501697"/>
    </source>
</evidence>
<evidence type="ECO:0000256" key="4">
    <source>
        <dbReference type="ARBA" id="ARBA00022833"/>
    </source>
</evidence>
<dbReference type="SMART" id="SM00849">
    <property type="entry name" value="Lactamase_B"/>
    <property type="match status" value="1"/>
</dbReference>
<gene>
    <name evidence="6" type="ORF">GCM10022200_17900</name>
</gene>
<dbReference type="PANTHER" id="PTHR42978:SF6">
    <property type="entry name" value="QUORUM-QUENCHING LACTONASE YTNP-RELATED"/>
    <property type="match status" value="1"/>
</dbReference>
<accession>A0ABP7AKV3</accession>
<dbReference type="PANTHER" id="PTHR42978">
    <property type="entry name" value="QUORUM-QUENCHING LACTONASE YTNP-RELATED-RELATED"/>
    <property type="match status" value="1"/>
</dbReference>
<keyword evidence="4" id="KW-0862">Zinc</keyword>
<comment type="caution">
    <text evidence="6">The sequence shown here is derived from an EMBL/GenBank/DDBJ whole genome shotgun (WGS) entry which is preliminary data.</text>
</comment>
<keyword evidence="7" id="KW-1185">Reference proteome</keyword>
<keyword evidence="2" id="KW-0479">Metal-binding</keyword>
<evidence type="ECO:0000256" key="1">
    <source>
        <dbReference type="ARBA" id="ARBA00007749"/>
    </source>
</evidence>
<keyword evidence="3" id="KW-0378">Hydrolase</keyword>
<evidence type="ECO:0000259" key="5">
    <source>
        <dbReference type="SMART" id="SM00849"/>
    </source>
</evidence>
<dbReference type="InterPro" id="IPR001279">
    <property type="entry name" value="Metallo-B-lactamas"/>
</dbReference>
<organism evidence="6 7">
    <name type="scientific">Microbacterium awajiense</name>
    <dbReference type="NCBI Taxonomy" id="415214"/>
    <lineage>
        <taxon>Bacteria</taxon>
        <taxon>Bacillati</taxon>
        <taxon>Actinomycetota</taxon>
        <taxon>Actinomycetes</taxon>
        <taxon>Micrococcales</taxon>
        <taxon>Microbacteriaceae</taxon>
        <taxon>Microbacterium</taxon>
    </lineage>
</organism>
<dbReference type="Gene3D" id="3.60.15.10">
    <property type="entry name" value="Ribonuclease Z/Hydroxyacylglutathione hydrolase-like"/>
    <property type="match status" value="1"/>
</dbReference>